<dbReference type="SUPFAM" id="SSF110849">
    <property type="entry name" value="ParB/Sulfiredoxin"/>
    <property type="match status" value="1"/>
</dbReference>
<dbReference type="GO" id="GO:0005694">
    <property type="term" value="C:chromosome"/>
    <property type="evidence" value="ECO:0007669"/>
    <property type="project" value="TreeGrafter"/>
</dbReference>
<keyword evidence="6" id="KW-1185">Reference proteome</keyword>
<proteinExistence type="inferred from homology"/>
<dbReference type="NCBIfam" id="TIGR00180">
    <property type="entry name" value="parB_part"/>
    <property type="match status" value="1"/>
</dbReference>
<dbReference type="FunFam" id="3.90.1530.30:FF:000001">
    <property type="entry name" value="Chromosome partitioning protein ParB"/>
    <property type="match status" value="1"/>
</dbReference>
<dbReference type="InterPro" id="IPR004437">
    <property type="entry name" value="ParB/RepB/Spo0J"/>
</dbReference>
<evidence type="ECO:0000259" key="4">
    <source>
        <dbReference type="SMART" id="SM00470"/>
    </source>
</evidence>
<dbReference type="EMBL" id="CAADHO010000006">
    <property type="protein sequence ID" value="VFQ45699.1"/>
    <property type="molecule type" value="Genomic_DNA"/>
</dbReference>
<dbReference type="AlphaFoldDB" id="A0A4U8YQZ3"/>
<dbReference type="InterPro" id="IPR003115">
    <property type="entry name" value="ParB_N"/>
</dbReference>
<dbReference type="PANTHER" id="PTHR33375">
    <property type="entry name" value="CHROMOSOME-PARTITIONING PROTEIN PARB-RELATED"/>
    <property type="match status" value="1"/>
</dbReference>
<evidence type="ECO:0000313" key="6">
    <source>
        <dbReference type="Proteomes" id="UP000507962"/>
    </source>
</evidence>
<dbReference type="GO" id="GO:0003677">
    <property type="term" value="F:DNA binding"/>
    <property type="evidence" value="ECO:0007669"/>
    <property type="project" value="UniProtKB-KW"/>
</dbReference>
<reference evidence="5 6" key="1">
    <citation type="submission" date="2019-03" db="EMBL/GenBank/DDBJ databases">
        <authorList>
            <person name="Nijsse B."/>
        </authorList>
    </citation>
    <scope>NUCLEOTIDE SEQUENCE [LARGE SCALE GENOMIC DNA]</scope>
    <source>
        <strain evidence="5">Desulfoluna butyratoxydans MSL71</strain>
    </source>
</reference>
<evidence type="ECO:0000256" key="3">
    <source>
        <dbReference type="ARBA" id="ARBA00023125"/>
    </source>
</evidence>
<organism evidence="5 6">
    <name type="scientific">Desulfoluna butyratoxydans</name>
    <dbReference type="NCBI Taxonomy" id="231438"/>
    <lineage>
        <taxon>Bacteria</taxon>
        <taxon>Pseudomonadati</taxon>
        <taxon>Thermodesulfobacteriota</taxon>
        <taxon>Desulfobacteria</taxon>
        <taxon>Desulfobacterales</taxon>
        <taxon>Desulfolunaceae</taxon>
        <taxon>Desulfoluna</taxon>
    </lineage>
</organism>
<feature type="domain" description="ParB-like N-terminal" evidence="4">
    <location>
        <begin position="39"/>
        <end position="129"/>
    </location>
</feature>
<dbReference type="InterPro" id="IPR041468">
    <property type="entry name" value="HTH_ParB/Spo0J"/>
</dbReference>
<evidence type="ECO:0000256" key="2">
    <source>
        <dbReference type="ARBA" id="ARBA00022829"/>
    </source>
</evidence>
<dbReference type="CDD" id="cd16393">
    <property type="entry name" value="SPO0J_N"/>
    <property type="match status" value="1"/>
</dbReference>
<dbReference type="InterPro" id="IPR036086">
    <property type="entry name" value="ParB/Sulfiredoxin_sf"/>
</dbReference>
<accession>A0A4U8YQZ3</accession>
<dbReference type="Pfam" id="PF17762">
    <property type="entry name" value="HTH_ParB"/>
    <property type="match status" value="1"/>
</dbReference>
<dbReference type="FunFam" id="1.10.10.2830:FF:000001">
    <property type="entry name" value="Chromosome partitioning protein ParB"/>
    <property type="match status" value="1"/>
</dbReference>
<name>A0A4U8YQZ3_9BACT</name>
<dbReference type="Gene3D" id="1.10.10.2830">
    <property type="match status" value="1"/>
</dbReference>
<dbReference type="InterPro" id="IPR050336">
    <property type="entry name" value="Chromosome_partition/occlusion"/>
</dbReference>
<keyword evidence="2" id="KW-0159">Chromosome partition</keyword>
<protein>
    <submittedName>
        <fullName evidence="5">Parb/sulfiredoxin</fullName>
    </submittedName>
</protein>
<dbReference type="GO" id="GO:0007059">
    <property type="term" value="P:chromosome segregation"/>
    <property type="evidence" value="ECO:0007669"/>
    <property type="project" value="UniProtKB-KW"/>
</dbReference>
<dbReference type="PANTHER" id="PTHR33375:SF1">
    <property type="entry name" value="CHROMOSOME-PARTITIONING PROTEIN PARB-RELATED"/>
    <property type="match status" value="1"/>
</dbReference>
<evidence type="ECO:0000256" key="1">
    <source>
        <dbReference type="ARBA" id="ARBA00006295"/>
    </source>
</evidence>
<dbReference type="RefSeq" id="WP_180142582.1">
    <property type="nucleotide sequence ID" value="NZ_CAADHO010000006.1"/>
</dbReference>
<sequence length="298" mass="33649">MTTTAKSRKKKGLGRGLSALIPESSLQLDDATESSQEFFRCDIHRISPNRYQPRHTFSDEELSELADSIREQGIIQPLVVRAAEAGAYELVAGERRLRAAKLAELDTVPVVVREVSDAKLLEVAIVENIQRENLNPIEEADAYHRLMELFSLTQEEMAAKVGKSRPAVANFLRLRQLPPEIKACIQDGRLSMGHARALLGTDNPLTQKEAFRTVLEKALSVRQTEALVRRLKTENQQPEKEPEVPSAHQLQLDTIAERLSHRFGNRVQIKQRGKKGRLEIEFYGDDDFNRLLTLLEPA</sequence>
<gene>
    <name evidence="5" type="ORF">MSL71_33600</name>
</gene>
<dbReference type="Proteomes" id="UP000507962">
    <property type="component" value="Unassembled WGS sequence"/>
</dbReference>
<dbReference type="Gene3D" id="3.90.1530.30">
    <property type="match status" value="1"/>
</dbReference>
<dbReference type="SUPFAM" id="SSF109709">
    <property type="entry name" value="KorB DNA-binding domain-like"/>
    <property type="match status" value="1"/>
</dbReference>
<dbReference type="Pfam" id="PF02195">
    <property type="entry name" value="ParB_N"/>
    <property type="match status" value="1"/>
</dbReference>
<dbReference type="InterPro" id="IPR057240">
    <property type="entry name" value="ParB_dimer_C"/>
</dbReference>
<dbReference type="SMART" id="SM00470">
    <property type="entry name" value="ParB"/>
    <property type="match status" value="1"/>
</dbReference>
<keyword evidence="3" id="KW-0238">DNA-binding</keyword>
<comment type="similarity">
    <text evidence="1">Belongs to the ParB family.</text>
</comment>
<evidence type="ECO:0000313" key="5">
    <source>
        <dbReference type="EMBL" id="VFQ45699.1"/>
    </source>
</evidence>
<dbReference type="Pfam" id="PF23552">
    <property type="entry name" value="ParB_C"/>
    <property type="match status" value="1"/>
</dbReference>